<gene>
    <name evidence="3" type="ORF">LJ739_07695</name>
</gene>
<dbReference type="SUPFAM" id="SSF47473">
    <property type="entry name" value="EF-hand"/>
    <property type="match status" value="1"/>
</dbReference>
<evidence type="ECO:0000313" key="3">
    <source>
        <dbReference type="EMBL" id="MCC2616118.1"/>
    </source>
</evidence>
<evidence type="ECO:0000259" key="2">
    <source>
        <dbReference type="PROSITE" id="PS50222"/>
    </source>
</evidence>
<accession>A0ABS8G6G9</accession>
<dbReference type="Gene3D" id="1.10.238.10">
    <property type="entry name" value="EF-hand"/>
    <property type="match status" value="1"/>
</dbReference>
<feature type="signal peptide" evidence="1">
    <location>
        <begin position="1"/>
        <end position="21"/>
    </location>
</feature>
<comment type="caution">
    <text evidence="3">The sequence shown here is derived from an EMBL/GenBank/DDBJ whole genome shotgun (WGS) entry which is preliminary data.</text>
</comment>
<evidence type="ECO:0000313" key="4">
    <source>
        <dbReference type="Proteomes" id="UP001520878"/>
    </source>
</evidence>
<organism evidence="3 4">
    <name type="scientific">Fluctibacter halophilus</name>
    <dbReference type="NCBI Taxonomy" id="226011"/>
    <lineage>
        <taxon>Bacteria</taxon>
        <taxon>Pseudomonadati</taxon>
        <taxon>Pseudomonadota</taxon>
        <taxon>Gammaproteobacteria</taxon>
        <taxon>Alteromonadales</taxon>
        <taxon>Alteromonadaceae</taxon>
        <taxon>Fluctibacter</taxon>
    </lineage>
</organism>
<reference evidence="3 4" key="1">
    <citation type="submission" date="2021-10" db="EMBL/GenBank/DDBJ databases">
        <title>Draft genome of Aestuariibacter halophilus JC2043.</title>
        <authorList>
            <person name="Emsley S.A."/>
            <person name="Pfannmuller K.M."/>
            <person name="Ushijima B."/>
            <person name="Saw J.H."/>
            <person name="Videau P."/>
        </authorList>
    </citation>
    <scope>NUCLEOTIDE SEQUENCE [LARGE SCALE GENOMIC DNA]</scope>
    <source>
        <strain evidence="3 4">JC2043</strain>
    </source>
</reference>
<protein>
    <submittedName>
        <fullName evidence="3">EF-hand domain-containing protein</fullName>
    </submittedName>
</protein>
<dbReference type="Proteomes" id="UP001520878">
    <property type="component" value="Unassembled WGS sequence"/>
</dbReference>
<dbReference type="InterPro" id="IPR002048">
    <property type="entry name" value="EF_hand_dom"/>
</dbReference>
<dbReference type="PROSITE" id="PS00018">
    <property type="entry name" value="EF_HAND_1"/>
    <property type="match status" value="1"/>
</dbReference>
<proteinExistence type="predicted"/>
<keyword evidence="4" id="KW-1185">Reference proteome</keyword>
<dbReference type="EMBL" id="JAJEWP010000001">
    <property type="protein sequence ID" value="MCC2616118.1"/>
    <property type="molecule type" value="Genomic_DNA"/>
</dbReference>
<dbReference type="InterPro" id="IPR018247">
    <property type="entry name" value="EF_Hand_1_Ca_BS"/>
</dbReference>
<name>A0ABS8G6G9_9ALTE</name>
<sequence length="80" mass="8424">MQRGLHYAVLLSAGVAMPATAAPTISFSGLDQDKDGFISIKEAVADPNLLAVFGKIDKNGDGKLSIDEVSDSDLITQRAF</sequence>
<dbReference type="InterPro" id="IPR011992">
    <property type="entry name" value="EF-hand-dom_pair"/>
</dbReference>
<dbReference type="PROSITE" id="PS50222">
    <property type="entry name" value="EF_HAND_2"/>
    <property type="match status" value="1"/>
</dbReference>
<evidence type="ECO:0000256" key="1">
    <source>
        <dbReference type="SAM" id="SignalP"/>
    </source>
</evidence>
<dbReference type="Pfam" id="PF13202">
    <property type="entry name" value="EF-hand_5"/>
    <property type="match status" value="2"/>
</dbReference>
<feature type="domain" description="EF-hand" evidence="2">
    <location>
        <begin position="44"/>
        <end position="79"/>
    </location>
</feature>
<keyword evidence="1" id="KW-0732">Signal</keyword>
<feature type="chain" id="PRO_5045719136" evidence="1">
    <location>
        <begin position="22"/>
        <end position="80"/>
    </location>
</feature>
<dbReference type="RefSeq" id="WP_229158800.1">
    <property type="nucleotide sequence ID" value="NZ_JAJEWP010000001.1"/>
</dbReference>